<dbReference type="InterPro" id="IPR011006">
    <property type="entry name" value="CheY-like_superfamily"/>
</dbReference>
<dbReference type="SUPFAM" id="SSF55785">
    <property type="entry name" value="PYP-like sensor domain (PAS domain)"/>
    <property type="match status" value="3"/>
</dbReference>
<dbReference type="InterPro" id="IPR003594">
    <property type="entry name" value="HATPase_dom"/>
</dbReference>
<dbReference type="InterPro" id="IPR001789">
    <property type="entry name" value="Sig_transdc_resp-reg_receiver"/>
</dbReference>
<dbReference type="SMART" id="SM00448">
    <property type="entry name" value="REC"/>
    <property type="match status" value="1"/>
</dbReference>
<keyword evidence="6 14" id="KW-0418">Kinase</keyword>
<dbReference type="GO" id="GO:0006355">
    <property type="term" value="P:regulation of DNA-templated transcription"/>
    <property type="evidence" value="ECO:0007669"/>
    <property type="project" value="InterPro"/>
</dbReference>
<dbReference type="Pfam" id="PF02518">
    <property type="entry name" value="HATPase_c"/>
    <property type="match status" value="1"/>
</dbReference>
<dbReference type="EC" id="2.7.13.3" evidence="2"/>
<dbReference type="InterPro" id="IPR000700">
    <property type="entry name" value="PAS-assoc_C"/>
</dbReference>
<dbReference type="Gene3D" id="1.10.287.130">
    <property type="match status" value="1"/>
</dbReference>
<evidence type="ECO:0000259" key="13">
    <source>
        <dbReference type="PROSITE" id="PS50113"/>
    </source>
</evidence>
<name>A0A2W5T2D0_9BACT</name>
<dbReference type="InterPro" id="IPR036097">
    <property type="entry name" value="HisK_dim/P_sf"/>
</dbReference>
<dbReference type="Pfam" id="PF08448">
    <property type="entry name" value="PAS_4"/>
    <property type="match status" value="2"/>
</dbReference>
<evidence type="ECO:0000256" key="8">
    <source>
        <dbReference type="ARBA" id="ARBA00023012"/>
    </source>
</evidence>
<evidence type="ECO:0000256" key="7">
    <source>
        <dbReference type="ARBA" id="ARBA00022840"/>
    </source>
</evidence>
<keyword evidence="8" id="KW-0902">Two-component regulatory system</keyword>
<dbReference type="PROSITE" id="PS50112">
    <property type="entry name" value="PAS"/>
    <property type="match status" value="2"/>
</dbReference>
<comment type="caution">
    <text evidence="14">The sequence shown here is derived from an EMBL/GenBank/DDBJ whole genome shotgun (WGS) entry which is preliminary data.</text>
</comment>
<dbReference type="SMART" id="SM00388">
    <property type="entry name" value="HisKA"/>
    <property type="match status" value="1"/>
</dbReference>
<evidence type="ECO:0000259" key="11">
    <source>
        <dbReference type="PROSITE" id="PS50110"/>
    </source>
</evidence>
<keyword evidence="7" id="KW-0067">ATP-binding</keyword>
<dbReference type="GO" id="GO:0000155">
    <property type="term" value="F:phosphorelay sensor kinase activity"/>
    <property type="evidence" value="ECO:0007669"/>
    <property type="project" value="InterPro"/>
</dbReference>
<dbReference type="CDD" id="cd17546">
    <property type="entry name" value="REC_hyHK_CKI1_RcsC-like"/>
    <property type="match status" value="1"/>
</dbReference>
<dbReference type="CDD" id="cd00082">
    <property type="entry name" value="HisKA"/>
    <property type="match status" value="1"/>
</dbReference>
<evidence type="ECO:0000313" key="15">
    <source>
        <dbReference type="Proteomes" id="UP000249061"/>
    </source>
</evidence>
<dbReference type="GO" id="GO:0005524">
    <property type="term" value="F:ATP binding"/>
    <property type="evidence" value="ECO:0007669"/>
    <property type="project" value="UniProtKB-KW"/>
</dbReference>
<dbReference type="InterPro" id="IPR036890">
    <property type="entry name" value="HATPase_C_sf"/>
</dbReference>
<dbReference type="InterPro" id="IPR035965">
    <property type="entry name" value="PAS-like_dom_sf"/>
</dbReference>
<feature type="domain" description="Response regulatory" evidence="11">
    <location>
        <begin position="631"/>
        <end position="747"/>
    </location>
</feature>
<dbReference type="InterPro" id="IPR003661">
    <property type="entry name" value="HisK_dim/P_dom"/>
</dbReference>
<dbReference type="SUPFAM" id="SSF52172">
    <property type="entry name" value="CheY-like"/>
    <property type="match status" value="1"/>
</dbReference>
<dbReference type="InterPro" id="IPR000014">
    <property type="entry name" value="PAS"/>
</dbReference>
<evidence type="ECO:0000256" key="4">
    <source>
        <dbReference type="ARBA" id="ARBA00022679"/>
    </source>
</evidence>
<dbReference type="Pfam" id="PF00512">
    <property type="entry name" value="HisKA"/>
    <property type="match status" value="1"/>
</dbReference>
<dbReference type="InterPro" id="IPR005467">
    <property type="entry name" value="His_kinase_dom"/>
</dbReference>
<dbReference type="SMART" id="SM00091">
    <property type="entry name" value="PAS"/>
    <property type="match status" value="3"/>
</dbReference>
<dbReference type="PRINTS" id="PR00344">
    <property type="entry name" value="BCTRLSENSOR"/>
</dbReference>
<comment type="catalytic activity">
    <reaction evidence="1">
        <text>ATP + protein L-histidine = ADP + protein N-phospho-L-histidine.</text>
        <dbReference type="EC" id="2.7.13.3"/>
    </reaction>
</comment>
<evidence type="ECO:0000259" key="12">
    <source>
        <dbReference type="PROSITE" id="PS50112"/>
    </source>
</evidence>
<evidence type="ECO:0000256" key="1">
    <source>
        <dbReference type="ARBA" id="ARBA00000085"/>
    </source>
</evidence>
<evidence type="ECO:0000259" key="10">
    <source>
        <dbReference type="PROSITE" id="PS50109"/>
    </source>
</evidence>
<dbReference type="CDD" id="cd00130">
    <property type="entry name" value="PAS"/>
    <property type="match status" value="2"/>
</dbReference>
<dbReference type="InterPro" id="IPR004358">
    <property type="entry name" value="Sig_transdc_His_kin-like_C"/>
</dbReference>
<evidence type="ECO:0000313" key="14">
    <source>
        <dbReference type="EMBL" id="PZR09550.1"/>
    </source>
</evidence>
<dbReference type="InterPro" id="IPR001610">
    <property type="entry name" value="PAC"/>
</dbReference>
<dbReference type="PROSITE" id="PS50109">
    <property type="entry name" value="HIS_KIN"/>
    <property type="match status" value="1"/>
</dbReference>
<feature type="domain" description="PAS" evidence="12">
    <location>
        <begin position="250"/>
        <end position="321"/>
    </location>
</feature>
<evidence type="ECO:0000256" key="9">
    <source>
        <dbReference type="PROSITE-ProRule" id="PRU00169"/>
    </source>
</evidence>
<feature type="domain" description="Histidine kinase" evidence="10">
    <location>
        <begin position="388"/>
        <end position="610"/>
    </location>
</feature>
<feature type="modified residue" description="4-aspartylphosphate" evidence="9">
    <location>
        <position position="682"/>
    </location>
</feature>
<dbReference type="PROSITE" id="PS50110">
    <property type="entry name" value="RESPONSE_REGULATORY"/>
    <property type="match status" value="1"/>
</dbReference>
<dbReference type="Pfam" id="PF00072">
    <property type="entry name" value="Response_reg"/>
    <property type="match status" value="1"/>
</dbReference>
<organism evidence="14 15">
    <name type="scientific">Archangium gephyra</name>
    <dbReference type="NCBI Taxonomy" id="48"/>
    <lineage>
        <taxon>Bacteria</taxon>
        <taxon>Pseudomonadati</taxon>
        <taxon>Myxococcota</taxon>
        <taxon>Myxococcia</taxon>
        <taxon>Myxococcales</taxon>
        <taxon>Cystobacterineae</taxon>
        <taxon>Archangiaceae</taxon>
        <taxon>Archangium</taxon>
    </lineage>
</organism>
<evidence type="ECO:0000256" key="5">
    <source>
        <dbReference type="ARBA" id="ARBA00022741"/>
    </source>
</evidence>
<keyword evidence="3 9" id="KW-0597">Phosphoprotein</keyword>
<dbReference type="SUPFAM" id="SSF47384">
    <property type="entry name" value="Homodimeric domain of signal transducing histidine kinase"/>
    <property type="match status" value="1"/>
</dbReference>
<dbReference type="SMART" id="SM00387">
    <property type="entry name" value="HATPase_c"/>
    <property type="match status" value="1"/>
</dbReference>
<dbReference type="SMART" id="SM00086">
    <property type="entry name" value="PAC"/>
    <property type="match status" value="1"/>
</dbReference>
<dbReference type="Pfam" id="PF00989">
    <property type="entry name" value="PAS"/>
    <property type="match status" value="1"/>
</dbReference>
<dbReference type="PANTHER" id="PTHR43065:SF46">
    <property type="entry name" value="C4-DICARBOXYLATE TRANSPORT SENSOR PROTEIN DCTB"/>
    <property type="match status" value="1"/>
</dbReference>
<dbReference type="SUPFAM" id="SSF55874">
    <property type="entry name" value="ATPase domain of HSP90 chaperone/DNA topoisomerase II/histidine kinase"/>
    <property type="match status" value="1"/>
</dbReference>
<dbReference type="NCBIfam" id="TIGR00229">
    <property type="entry name" value="sensory_box"/>
    <property type="match status" value="1"/>
</dbReference>
<keyword evidence="5" id="KW-0547">Nucleotide-binding</keyword>
<dbReference type="Gene3D" id="3.30.565.10">
    <property type="entry name" value="Histidine kinase-like ATPase, C-terminal domain"/>
    <property type="match status" value="1"/>
</dbReference>
<dbReference type="PANTHER" id="PTHR43065">
    <property type="entry name" value="SENSOR HISTIDINE KINASE"/>
    <property type="match status" value="1"/>
</dbReference>
<reference evidence="14 15" key="1">
    <citation type="submission" date="2017-08" db="EMBL/GenBank/DDBJ databases">
        <title>Infants hospitalized years apart are colonized by the same room-sourced microbial strains.</title>
        <authorList>
            <person name="Brooks B."/>
            <person name="Olm M.R."/>
            <person name="Firek B.A."/>
            <person name="Baker R."/>
            <person name="Thomas B.C."/>
            <person name="Morowitz M.J."/>
            <person name="Banfield J.F."/>
        </authorList>
    </citation>
    <scope>NUCLEOTIDE SEQUENCE [LARGE SCALE GENOMIC DNA]</scope>
    <source>
        <strain evidence="14">S2_003_000_R2_14</strain>
    </source>
</reference>
<evidence type="ECO:0000256" key="6">
    <source>
        <dbReference type="ARBA" id="ARBA00022777"/>
    </source>
</evidence>
<proteinExistence type="predicted"/>
<dbReference type="InterPro" id="IPR013767">
    <property type="entry name" value="PAS_fold"/>
</dbReference>
<feature type="domain" description="PAS" evidence="12">
    <location>
        <begin position="18"/>
        <end position="63"/>
    </location>
</feature>
<feature type="domain" description="PAC" evidence="13">
    <location>
        <begin position="323"/>
        <end position="375"/>
    </location>
</feature>
<keyword evidence="4" id="KW-0808">Transferase</keyword>
<dbReference type="Gene3D" id="3.40.50.2300">
    <property type="match status" value="1"/>
</dbReference>
<sequence>MGGPREASEAEAERGTPRRNWLGVLLDGLEEGLLLLSADGAVVELNARAERMLDATLSDLIGRRLASSHVPRLSPEMDAWFTRVLPCQREVSETLPLSNGEWLRVRVSPAEDGFAVFLVDVTESRHSARREQEAARIADELRRRLDRMGEAFYTLDGGWKFVYINEEASRLMRASPQQLLGTTVWKAFPDTLGTVIEREFRRAREERVATAFDIYFPPLEAWFETRASPTPDGIAVHFRDISQRKVAEQRLRDQAMLLDQAQDAILVRDLNHCIAYWNKGATRCYGWTADEAVGQDARKLLYDELGQEFFEEAAAQVLSNGEWRGEVRQRTRDGRTLVVDARWSLLRHEDGTPRSVLCINTDVTEKKNLEKQFLRAQRLESLGTLAGGIAHDLNNVLAPIVMTASALRADEEDPERAEDLLLLVRSAERGADMVKQLLSFARGADGQRVPVELKHVVMDVQQMLRDTFPKNLTLQVHVAAKPWTVQGDRTQLNQLLTNLCVNARDAMPQGGTLTIAIEHVHLDDAYSEMNLEAKPGPYVLLRVEDTGTGMPPDVLEHIFEPFFTTKEVGKGTGLGLSTVHALVRQHNGFIHVYSEQGKGTRFKVYLPAMLSRGDAAAAHTHEELERGNGEMILVVDDEAPIRAVARRTLERHGYRVMLAANGAEAVALYAQHRKEIALVLTDMTMPVMDGLATILALRSIDPEVRIVGSSGLTANGNVARAVDAGVRHFVPKPYTADVMLKVLRKALT</sequence>
<dbReference type="PROSITE" id="PS50113">
    <property type="entry name" value="PAC"/>
    <property type="match status" value="1"/>
</dbReference>
<dbReference type="AlphaFoldDB" id="A0A2W5T2D0"/>
<gene>
    <name evidence="14" type="ORF">DI536_21645</name>
</gene>
<accession>A0A2W5T2D0</accession>
<protein>
    <recommendedName>
        <fullName evidence="2">histidine kinase</fullName>
        <ecNumber evidence="2">2.7.13.3</ecNumber>
    </recommendedName>
</protein>
<dbReference type="InterPro" id="IPR013656">
    <property type="entry name" value="PAS_4"/>
</dbReference>
<dbReference type="EMBL" id="QFQP01000020">
    <property type="protein sequence ID" value="PZR09550.1"/>
    <property type="molecule type" value="Genomic_DNA"/>
</dbReference>
<evidence type="ECO:0000256" key="2">
    <source>
        <dbReference type="ARBA" id="ARBA00012438"/>
    </source>
</evidence>
<dbReference type="Gene3D" id="3.30.450.20">
    <property type="entry name" value="PAS domain"/>
    <property type="match status" value="3"/>
</dbReference>
<dbReference type="Proteomes" id="UP000249061">
    <property type="component" value="Unassembled WGS sequence"/>
</dbReference>
<evidence type="ECO:0000256" key="3">
    <source>
        <dbReference type="ARBA" id="ARBA00022553"/>
    </source>
</evidence>